<evidence type="ECO:0000256" key="4">
    <source>
        <dbReference type="ARBA" id="ARBA00022605"/>
    </source>
</evidence>
<dbReference type="Gene3D" id="3.20.20.220">
    <property type="match status" value="1"/>
</dbReference>
<dbReference type="Pfam" id="PF02219">
    <property type="entry name" value="MTHFR"/>
    <property type="match status" value="1"/>
</dbReference>
<dbReference type="Proteomes" id="UP000245926">
    <property type="component" value="Chromosome"/>
</dbReference>
<evidence type="ECO:0000256" key="7">
    <source>
        <dbReference type="ARBA" id="ARBA00023002"/>
    </source>
</evidence>
<dbReference type="GO" id="GO:0035999">
    <property type="term" value="P:tetrahydrofolate interconversion"/>
    <property type="evidence" value="ECO:0007669"/>
    <property type="project" value="UniProtKB-UniPathway"/>
</dbReference>
<comment type="pathway">
    <text evidence="2 12">One-carbon metabolism; tetrahydrofolate interconversion.</text>
</comment>
<evidence type="ECO:0000256" key="2">
    <source>
        <dbReference type="ARBA" id="ARBA00004777"/>
    </source>
</evidence>
<dbReference type="InterPro" id="IPR003171">
    <property type="entry name" value="Mehydrof_redctse-like"/>
</dbReference>
<evidence type="ECO:0000256" key="10">
    <source>
        <dbReference type="ARBA" id="ARBA00034478"/>
    </source>
</evidence>
<dbReference type="PANTHER" id="PTHR45754">
    <property type="entry name" value="METHYLENETETRAHYDROFOLATE REDUCTASE"/>
    <property type="match status" value="1"/>
</dbReference>
<evidence type="ECO:0000256" key="6">
    <source>
        <dbReference type="ARBA" id="ARBA00022827"/>
    </source>
</evidence>
<keyword evidence="14" id="KW-1185">Reference proteome</keyword>
<dbReference type="GO" id="GO:0106312">
    <property type="term" value="F:methylenetetrahydrofolate reductase (NADH) activity"/>
    <property type="evidence" value="ECO:0007669"/>
    <property type="project" value="UniProtKB-EC"/>
</dbReference>
<keyword evidence="5 12" id="KW-0285">Flavoprotein</keyword>
<evidence type="ECO:0000313" key="14">
    <source>
        <dbReference type="Proteomes" id="UP000245926"/>
    </source>
</evidence>
<dbReference type="UniPathway" id="UPA00193"/>
<evidence type="ECO:0000256" key="9">
    <source>
        <dbReference type="ARBA" id="ARBA00023167"/>
    </source>
</evidence>
<protein>
    <recommendedName>
        <fullName evidence="12">Methylenetetrahydrofolate reductase</fullName>
        <ecNumber evidence="12">1.5.1.54</ecNumber>
    </recommendedName>
</protein>
<keyword evidence="7 12" id="KW-0560">Oxidoreductase</keyword>
<dbReference type="GO" id="GO:0071949">
    <property type="term" value="F:FAD binding"/>
    <property type="evidence" value="ECO:0007669"/>
    <property type="project" value="TreeGrafter"/>
</dbReference>
<evidence type="ECO:0000256" key="3">
    <source>
        <dbReference type="ARBA" id="ARBA00006743"/>
    </source>
</evidence>
<evidence type="ECO:0000256" key="5">
    <source>
        <dbReference type="ARBA" id="ARBA00022630"/>
    </source>
</evidence>
<reference evidence="14" key="1">
    <citation type="submission" date="2018-05" db="EMBL/GenBank/DDBJ databases">
        <title>Complete Genome Sequence of Methylobacterium sp. 17SD2-17.</title>
        <authorList>
            <person name="Srinivasan S."/>
        </authorList>
    </citation>
    <scope>NUCLEOTIDE SEQUENCE [LARGE SCALE GENOMIC DNA]</scope>
    <source>
        <strain evidence="14">17SD2-17</strain>
    </source>
</reference>
<keyword evidence="8" id="KW-0520">NAD</keyword>
<evidence type="ECO:0000256" key="12">
    <source>
        <dbReference type="RuleBase" id="RU003862"/>
    </source>
</evidence>
<dbReference type="RefSeq" id="WP_109890619.1">
    <property type="nucleotide sequence ID" value="NZ_CP029550.1"/>
</dbReference>
<dbReference type="EC" id="1.5.1.54" evidence="12"/>
<name>A0A2U8W601_9HYPH</name>
<comment type="pathway">
    <text evidence="10">Amino-acid biosynthesis; L-methionine biosynthesis via de novo pathway.</text>
</comment>
<organism evidence="13 14">
    <name type="scientific">Methylobacterium durans</name>
    <dbReference type="NCBI Taxonomy" id="2202825"/>
    <lineage>
        <taxon>Bacteria</taxon>
        <taxon>Pseudomonadati</taxon>
        <taxon>Pseudomonadota</taxon>
        <taxon>Alphaproteobacteria</taxon>
        <taxon>Hyphomicrobiales</taxon>
        <taxon>Methylobacteriaceae</taxon>
        <taxon>Methylobacterium</taxon>
    </lineage>
</organism>
<dbReference type="PANTHER" id="PTHR45754:SF3">
    <property type="entry name" value="METHYLENETETRAHYDROFOLATE REDUCTASE (NADPH)"/>
    <property type="match status" value="1"/>
</dbReference>
<gene>
    <name evidence="13" type="primary">metF</name>
    <name evidence="13" type="ORF">DK389_14625</name>
</gene>
<evidence type="ECO:0000256" key="1">
    <source>
        <dbReference type="ARBA" id="ARBA00001974"/>
    </source>
</evidence>
<dbReference type="NCBIfam" id="TIGR00676">
    <property type="entry name" value="fadh2"/>
    <property type="match status" value="1"/>
</dbReference>
<dbReference type="KEGG" id="mets:DK389_14625"/>
<dbReference type="OrthoDB" id="9812555at2"/>
<keyword evidence="6 12" id="KW-0274">FAD</keyword>
<dbReference type="InterPro" id="IPR029041">
    <property type="entry name" value="FAD-linked_oxidoreductase-like"/>
</dbReference>
<comment type="catalytic activity">
    <reaction evidence="11">
        <text>(6S)-5-methyl-5,6,7,8-tetrahydrofolate + NAD(+) = (6R)-5,10-methylene-5,6,7,8-tetrahydrofolate + NADH + H(+)</text>
        <dbReference type="Rhea" id="RHEA:19821"/>
        <dbReference type="ChEBI" id="CHEBI:15378"/>
        <dbReference type="ChEBI" id="CHEBI:15636"/>
        <dbReference type="ChEBI" id="CHEBI:18608"/>
        <dbReference type="ChEBI" id="CHEBI:57540"/>
        <dbReference type="ChEBI" id="CHEBI:57945"/>
        <dbReference type="EC" id="1.5.1.54"/>
    </reaction>
    <physiologicalReaction direction="right-to-left" evidence="11">
        <dbReference type="Rhea" id="RHEA:19823"/>
    </physiologicalReaction>
</comment>
<keyword evidence="9" id="KW-0486">Methionine biosynthesis</keyword>
<dbReference type="EMBL" id="CP029550">
    <property type="protein sequence ID" value="AWN41523.1"/>
    <property type="molecule type" value="Genomic_DNA"/>
</dbReference>
<evidence type="ECO:0000256" key="11">
    <source>
        <dbReference type="ARBA" id="ARBA00048628"/>
    </source>
</evidence>
<proteinExistence type="inferred from homology"/>
<comment type="similarity">
    <text evidence="3 12">Belongs to the methylenetetrahydrofolate reductase family.</text>
</comment>
<comment type="cofactor">
    <cofactor evidence="1 12">
        <name>FAD</name>
        <dbReference type="ChEBI" id="CHEBI:57692"/>
    </cofactor>
</comment>
<dbReference type="GO" id="GO:0005829">
    <property type="term" value="C:cytosol"/>
    <property type="evidence" value="ECO:0007669"/>
    <property type="project" value="InterPro"/>
</dbReference>
<dbReference type="GO" id="GO:0009086">
    <property type="term" value="P:methionine biosynthetic process"/>
    <property type="evidence" value="ECO:0007669"/>
    <property type="project" value="UniProtKB-KW"/>
</dbReference>
<dbReference type="CDD" id="cd00537">
    <property type="entry name" value="MTHFR"/>
    <property type="match status" value="1"/>
</dbReference>
<evidence type="ECO:0000313" key="13">
    <source>
        <dbReference type="EMBL" id="AWN41523.1"/>
    </source>
</evidence>
<dbReference type="InterPro" id="IPR004620">
    <property type="entry name" value="MTHF_reductase_bac"/>
</dbReference>
<dbReference type="SUPFAM" id="SSF51730">
    <property type="entry name" value="FAD-linked oxidoreductase"/>
    <property type="match status" value="1"/>
</dbReference>
<evidence type="ECO:0000256" key="8">
    <source>
        <dbReference type="ARBA" id="ARBA00023027"/>
    </source>
</evidence>
<keyword evidence="4" id="KW-0028">Amino-acid biosynthesis</keyword>
<accession>A0A2U8W601</accession>
<dbReference type="AlphaFoldDB" id="A0A2U8W601"/>
<sequence length="305" mass="33727">MPASTYRASREGCRPIRVSFEFFPPKTEEMERTLWSSIERLAPLHPSFVSVTYGAGGSTRERTHNTVARMVRETSLKPAAHLTCVNATKDEVDEVVRSYWDVGVRHIVALRGDPAEGVGTAYAPHPGGYQHTCDLVAGIKRIGDFQVSVSGYPEKHPEAASLDADIDALKAKVDAGADRAITQFFFENDVYLRYVDRVRARGIDIPIVPGILPVQNFKQAANFARRTGASVPEWLAHRFEGLDDDVDTRRLIAGAVAAEQVLDLVDRGIHDFHFYSMNRADLVYAICHLLGLRAERPVAAERAAA</sequence>